<accession>A0A3R5X2M9</accession>
<dbReference type="PANTHER" id="PTHR43649">
    <property type="entry name" value="ARABINOSE-BINDING PROTEIN-RELATED"/>
    <property type="match status" value="1"/>
</dbReference>
<evidence type="ECO:0000313" key="1">
    <source>
        <dbReference type="EMBL" id="QAA32977.1"/>
    </source>
</evidence>
<evidence type="ECO:0000313" key="2">
    <source>
        <dbReference type="Proteomes" id="UP000286268"/>
    </source>
</evidence>
<keyword evidence="2" id="KW-1185">Reference proteome</keyword>
<organism evidence="1 2">
    <name type="scientific">Clostridium manihotivorum</name>
    <dbReference type="NCBI Taxonomy" id="2320868"/>
    <lineage>
        <taxon>Bacteria</taxon>
        <taxon>Bacillati</taxon>
        <taxon>Bacillota</taxon>
        <taxon>Clostridia</taxon>
        <taxon>Eubacteriales</taxon>
        <taxon>Clostridiaceae</taxon>
        <taxon>Clostridium</taxon>
    </lineage>
</organism>
<name>A0A3R5X2M9_9CLOT</name>
<dbReference type="OrthoDB" id="41208at2"/>
<reference evidence="1 2" key="1">
    <citation type="submission" date="2018-01" db="EMBL/GenBank/DDBJ databases">
        <title>Genome Sequencing and Assembly of Anaerobacter polyendosporus strain CT4.</title>
        <authorList>
            <person name="Tachaapaikoon C."/>
            <person name="Sutheeworapong S."/>
            <person name="Jenjaroenpun P."/>
            <person name="Wongsurawat T."/>
            <person name="Nookeaw I."/>
            <person name="Cheawchanlertfa P."/>
            <person name="Kosugi A."/>
            <person name="Cheevadhanarak S."/>
            <person name="Ratanakhanokchai K."/>
        </authorList>
    </citation>
    <scope>NUCLEOTIDE SEQUENCE [LARGE SCALE GENOMIC DNA]</scope>
    <source>
        <strain evidence="1 2">CT4</strain>
    </source>
</reference>
<gene>
    <name evidence="1" type="ORF">C1I91_15760</name>
</gene>
<dbReference type="AlphaFoldDB" id="A0A3R5X2M9"/>
<dbReference type="PROSITE" id="PS51257">
    <property type="entry name" value="PROKAR_LIPOPROTEIN"/>
    <property type="match status" value="1"/>
</dbReference>
<dbReference type="SUPFAM" id="SSF53850">
    <property type="entry name" value="Periplasmic binding protein-like II"/>
    <property type="match status" value="1"/>
</dbReference>
<dbReference type="KEGG" id="cmah:C1I91_15760"/>
<dbReference type="Proteomes" id="UP000286268">
    <property type="component" value="Chromosome"/>
</dbReference>
<protein>
    <submittedName>
        <fullName evidence="1">ABC transporter substrate-binding protein</fullName>
    </submittedName>
</protein>
<dbReference type="EMBL" id="CP025746">
    <property type="protein sequence ID" value="QAA32977.1"/>
    <property type="molecule type" value="Genomic_DNA"/>
</dbReference>
<dbReference type="Gene3D" id="3.40.190.10">
    <property type="entry name" value="Periplasmic binding protein-like II"/>
    <property type="match status" value="2"/>
</dbReference>
<dbReference type="RefSeq" id="WP_128213710.1">
    <property type="nucleotide sequence ID" value="NZ_CP025746.1"/>
</dbReference>
<proteinExistence type="predicted"/>
<dbReference type="InterPro" id="IPR006059">
    <property type="entry name" value="SBP"/>
</dbReference>
<dbReference type="Pfam" id="PF01547">
    <property type="entry name" value="SBP_bac_1"/>
    <property type="match status" value="1"/>
</dbReference>
<sequence>MRKLLPVFLILIFTSTFIGCDKEKVNDLNKTQKITLKLWHIWAQKSQDNNSIIIEDVINKWNKDNPNVQIEVESVESEKYKTKLKTASATNELPDIFYSWGGGFSEPMIDSGRVLALNKFLDKDIINKLNDNMLDNVTSKNKVYGLPLTFSVGTFYLNEKLFNEANIKIPNNYEELLEAVKAFRNRGITPLLVGEQDKWTGMLYYDILALREGGIEQCKKALSSSDNSNLYLKTAQRLKRLVDLGAFDEFSLKAMRDESELLFKQGKVPMYYTGNWLAGEIQADNSPIKDKVIVKAFPLINKGSEGEDEFLGGAADFMMVNSETKYKKEAVKALEYLCKNISDRYYEFGSGLPAWKYTGDETNVNKLSKQLRNLTASGKYLLYWDIYLGEEKGNKHKELVYKLFQKKISPEEFANEMKNLEEKH</sequence>
<dbReference type="InterPro" id="IPR050490">
    <property type="entry name" value="Bact_solute-bd_prot1"/>
</dbReference>